<dbReference type="Proteomes" id="UP000029867">
    <property type="component" value="Unassembled WGS sequence"/>
</dbReference>
<reference evidence="4" key="1">
    <citation type="journal article" date="2014" name="Microb. Cell Fact.">
        <title>Exploiting Issatchenkia orientalis SD108 for succinic acid production.</title>
        <authorList>
            <person name="Xiao H."/>
            <person name="Shao Z."/>
            <person name="Jiang Y."/>
            <person name="Dole S."/>
            <person name="Zhao H."/>
        </authorList>
    </citation>
    <scope>NUCLEOTIDE SEQUENCE [LARGE SCALE GENOMIC DNA]</scope>
    <source>
        <strain evidence="4">SD108</strain>
    </source>
</reference>
<organism evidence="2 4">
    <name type="scientific">Pichia kudriavzevii</name>
    <name type="common">Yeast</name>
    <name type="synonym">Issatchenkia orientalis</name>
    <dbReference type="NCBI Taxonomy" id="4909"/>
    <lineage>
        <taxon>Eukaryota</taxon>
        <taxon>Fungi</taxon>
        <taxon>Dikarya</taxon>
        <taxon>Ascomycota</taxon>
        <taxon>Saccharomycotina</taxon>
        <taxon>Pichiomycetes</taxon>
        <taxon>Pichiales</taxon>
        <taxon>Pichiaceae</taxon>
        <taxon>Pichia</taxon>
    </lineage>
</organism>
<reference evidence="3 5" key="3">
    <citation type="submission" date="2017-05" db="EMBL/GenBank/DDBJ databases">
        <title>The Genome Sequence of Candida krusei Ckrusei653.</title>
        <authorList>
            <person name="Cuomo C."/>
            <person name="Forche A."/>
            <person name="Young S."/>
            <person name="Abouelleil A."/>
            <person name="Cao P."/>
            <person name="Chapman S."/>
            <person name="Cusick C."/>
            <person name="Shea T."/>
            <person name="Nusbaum C."/>
            <person name="Birren B."/>
        </authorList>
    </citation>
    <scope>NUCLEOTIDE SEQUENCE [LARGE SCALE GENOMIC DNA]</scope>
    <source>
        <strain evidence="3 5">Ckrusei653</strain>
    </source>
</reference>
<dbReference type="EMBL" id="JQFK01000001">
    <property type="protein sequence ID" value="KGK40568.1"/>
    <property type="molecule type" value="Genomic_DNA"/>
</dbReference>
<evidence type="ECO:0000313" key="2">
    <source>
        <dbReference type="EMBL" id="KGK40568.1"/>
    </source>
</evidence>
<accession>A0A099P677</accession>
<dbReference type="GeneID" id="40382321"/>
<protein>
    <submittedName>
        <fullName evidence="2">Uncharacterized protein</fullName>
    </submittedName>
</protein>
<evidence type="ECO:0000313" key="3">
    <source>
        <dbReference type="EMBL" id="OUT20106.1"/>
    </source>
</evidence>
<sequence>MKLKVTPLTLSRAKHLLEKKSGTDTALAYASQVLDALLDDVESPFILSDVTSTIISLIKDRKQYKDLILRYEDNLKFMLNLYGVQRVSQITPDYIVYYFDRLIKSLDIENPTADKAEVYVHAYNIVMNRDLSLWAITGKLSYIQTDIVGSLYSIETDLLTFHDQHKIQHLRDIMLYKWEDSSFMNQWQYHLDKCKLIVQGLGSVKEADTGIDDTLCGLSERESYAYWEIRWWLIYAMFLKGEFESVVDQFWALVNEDRNTHGVVGGSIEVLKELDSTIIDGESLIKIVLISLVLSKNNLTINEMLSSGILMDSIYDDPTLKQFKKAMDCFQYPEVLDLLCKLESKIPWCGCLHGSFERIATLLLEKSLLSYLSVVDCVSFGELSYTFDRPKDYIIQLVERLVILLDLPLFIDEEEEIVRFKQNQGNYEMSFIREMGDVVNSELIRVRCLKQESLNSKFKDEDKQMKF</sequence>
<gene>
    <name evidence="1" type="ORF">C5L36_0A11890</name>
    <name evidence="3" type="ORF">CAS74_004846</name>
    <name evidence="2" type="ORF">JL09_g168</name>
</gene>
<dbReference type="KEGG" id="pkz:C5L36_0A11890"/>
<dbReference type="OrthoDB" id="3992882at2759"/>
<name>A0A099P677_PICKU</name>
<evidence type="ECO:0000313" key="6">
    <source>
        <dbReference type="Proteomes" id="UP000249293"/>
    </source>
</evidence>
<evidence type="ECO:0000313" key="1">
    <source>
        <dbReference type="EMBL" id="AWU74611.1"/>
    </source>
</evidence>
<dbReference type="HOGENOM" id="CLU_634753_0_0_1"/>
<proteinExistence type="predicted"/>
<reference evidence="2" key="2">
    <citation type="submission" date="2014-08" db="EMBL/GenBank/DDBJ databases">
        <title>Exploiting Issatchenkia orientalis SD108 for Succinic Acid Production.</title>
        <authorList>
            <person name="Xiao H."/>
            <person name="Shao Z."/>
            <person name="Jiang Y."/>
            <person name="Dole S."/>
            <person name="Zhao H."/>
        </authorList>
    </citation>
    <scope>NUCLEOTIDE SEQUENCE [LARGE SCALE GENOMIC DNA]</scope>
    <source>
        <strain evidence="2">SD108</strain>
    </source>
</reference>
<dbReference type="VEuPathDB" id="FungiDB:C5L36_0A11890"/>
<evidence type="ECO:0000313" key="4">
    <source>
        <dbReference type="Proteomes" id="UP000029867"/>
    </source>
</evidence>
<dbReference type="STRING" id="4909.A0A099P677"/>
<keyword evidence="6" id="KW-1185">Reference proteome</keyword>
<dbReference type="EMBL" id="NHMM01000009">
    <property type="protein sequence ID" value="OUT20106.1"/>
    <property type="molecule type" value="Genomic_DNA"/>
</dbReference>
<dbReference type="EMBL" id="CP028773">
    <property type="protein sequence ID" value="AWU74611.1"/>
    <property type="molecule type" value="Genomic_DNA"/>
</dbReference>
<reference evidence="1 6" key="4">
    <citation type="submission" date="2018-06" db="EMBL/GenBank/DDBJ databases">
        <title>Population genomics shows no distinction between pathogenic Candida krusei and environmental Pichia kudriavzevii: One species, four names.</title>
        <authorList>
            <person name="Douglass A.P."/>
            <person name="Offei B."/>
            <person name="Braun-Galleani S."/>
            <person name="Coughlan A.Y."/>
            <person name="Martos A."/>
            <person name="Ortiz-Merino R.A."/>
            <person name="Byrne K.P."/>
            <person name="Wolfe K.H."/>
        </authorList>
    </citation>
    <scope>NUCLEOTIDE SEQUENCE [LARGE SCALE GENOMIC DNA]</scope>
    <source>
        <strain evidence="1 6">CBS573</strain>
    </source>
</reference>
<dbReference type="Proteomes" id="UP000249293">
    <property type="component" value="Chromosome 1"/>
</dbReference>
<evidence type="ECO:0000313" key="5">
    <source>
        <dbReference type="Proteomes" id="UP000195871"/>
    </source>
</evidence>
<dbReference type="Proteomes" id="UP000195871">
    <property type="component" value="Unassembled WGS sequence"/>
</dbReference>
<dbReference type="RefSeq" id="XP_029320088.1">
    <property type="nucleotide sequence ID" value="XM_029464228.1"/>
</dbReference>
<dbReference type="AlphaFoldDB" id="A0A099P677"/>